<feature type="coiled-coil region" evidence="1">
    <location>
        <begin position="196"/>
        <end position="223"/>
    </location>
</feature>
<proteinExistence type="predicted"/>
<organism evidence="3 4">
    <name type="scientific">Acinetobacter albensis</name>
    <dbReference type="NCBI Taxonomy" id="1673609"/>
    <lineage>
        <taxon>Bacteria</taxon>
        <taxon>Pseudomonadati</taxon>
        <taxon>Pseudomonadota</taxon>
        <taxon>Gammaproteobacteria</taxon>
        <taxon>Moraxellales</taxon>
        <taxon>Moraxellaceae</taxon>
        <taxon>Acinetobacter</taxon>
    </lineage>
</organism>
<sequence length="230" mass="26804">MTKKTLEEKIKQVGFWTFGGIFWYLAIAFFLKSNYPIYDYDFNRSIAYDVIKDALTLAAAFLAPVAAFILFSDWRVQHIEKRKEQESEVILSRINILLEKLAQLYVSVCRDENINNEAASLDIVKQEFLITLECIALEKITEKSFGPDSEAKDFYNASKKILKEINQIGKKLKEDEDFFQRYPLLEKNIDRFGDSRESYLSRLKRQRESIESLSLEISNLTELSKGLRVL</sequence>
<keyword evidence="2" id="KW-0472">Membrane</keyword>
<keyword evidence="2" id="KW-1133">Transmembrane helix</keyword>
<evidence type="ECO:0000256" key="2">
    <source>
        <dbReference type="SAM" id="Phobius"/>
    </source>
</evidence>
<keyword evidence="1" id="KW-0175">Coiled coil</keyword>
<accession>A0A1C4GSJ8</accession>
<dbReference type="AlphaFoldDB" id="A0A1C4GSJ8"/>
<keyword evidence="2" id="KW-0812">Transmembrane</keyword>
<gene>
    <name evidence="3" type="ORF">GA0116959_101187</name>
</gene>
<reference evidence="3 4" key="1">
    <citation type="submission" date="2016-08" db="EMBL/GenBank/DDBJ databases">
        <authorList>
            <person name="Seilhamer J.J."/>
        </authorList>
    </citation>
    <scope>NUCLEOTIDE SEQUENCE [LARGE SCALE GENOMIC DNA]</scope>
    <source>
        <strain evidence="3 4">ANC 4874</strain>
    </source>
</reference>
<feature type="transmembrane region" description="Helical" evidence="2">
    <location>
        <begin position="12"/>
        <end position="31"/>
    </location>
</feature>
<feature type="transmembrane region" description="Helical" evidence="2">
    <location>
        <begin position="51"/>
        <end position="72"/>
    </location>
</feature>
<dbReference type="Proteomes" id="UP000243661">
    <property type="component" value="Unassembled WGS sequence"/>
</dbReference>
<protein>
    <submittedName>
        <fullName evidence="3">Uncharacterized protein</fullName>
    </submittedName>
</protein>
<evidence type="ECO:0000256" key="1">
    <source>
        <dbReference type="SAM" id="Coils"/>
    </source>
</evidence>
<evidence type="ECO:0000313" key="3">
    <source>
        <dbReference type="EMBL" id="SCC70843.1"/>
    </source>
</evidence>
<name>A0A1C4GSJ8_9GAMM</name>
<dbReference type="EMBL" id="FMBK01000001">
    <property type="protein sequence ID" value="SCC70843.1"/>
    <property type="molecule type" value="Genomic_DNA"/>
</dbReference>
<evidence type="ECO:0000313" key="4">
    <source>
        <dbReference type="Proteomes" id="UP000243661"/>
    </source>
</evidence>
<dbReference type="RefSeq" id="WP_244878541.1">
    <property type="nucleotide sequence ID" value="NZ_FMBK01000001.1"/>
</dbReference>